<sequence>MYLSDRHEAGRRLAGLLGHLAEQDPLVLGLPRGGVPVAAEVARLLGAPLDVVMARKMAVPGQDELTMGAIGDHGVRVVNEAVLHATDTTEAQWDQVEAVERMDLARRARLYRSGREPEPLSGRLAIIVDDGLHTGSTARAACLAARAAGAGRIVLAVPVAPRGWTTRLADVADELVCLDTPHEFTGIDQFYGDFTPVTDEDVVGYLQVAARRRA</sequence>
<dbReference type="Gene3D" id="3.30.1310.20">
    <property type="entry name" value="PRTase-like"/>
    <property type="match status" value="1"/>
</dbReference>
<organism evidence="2 3">
    <name type="scientific">Catenulispora subtropica</name>
    <dbReference type="NCBI Taxonomy" id="450798"/>
    <lineage>
        <taxon>Bacteria</taxon>
        <taxon>Bacillati</taxon>
        <taxon>Actinomycetota</taxon>
        <taxon>Actinomycetes</taxon>
        <taxon>Catenulisporales</taxon>
        <taxon>Catenulisporaceae</taxon>
        <taxon>Catenulispora</taxon>
    </lineage>
</organism>
<dbReference type="EMBL" id="BAAAQM010000017">
    <property type="protein sequence ID" value="GAA1972042.1"/>
    <property type="molecule type" value="Genomic_DNA"/>
</dbReference>
<comment type="caution">
    <text evidence="2">The sequence shown here is derived from an EMBL/GenBank/DDBJ whole genome shotgun (WGS) entry which is preliminary data.</text>
</comment>
<proteinExistence type="predicted"/>
<dbReference type="CDD" id="cd06223">
    <property type="entry name" value="PRTases_typeI"/>
    <property type="match status" value="1"/>
</dbReference>
<dbReference type="InterPro" id="IPR000836">
    <property type="entry name" value="PRTase_dom"/>
</dbReference>
<dbReference type="Proteomes" id="UP001499854">
    <property type="component" value="Unassembled WGS sequence"/>
</dbReference>
<feature type="domain" description="Phosphoribosyltransferase" evidence="1">
    <location>
        <begin position="14"/>
        <end position="164"/>
    </location>
</feature>
<dbReference type="RefSeq" id="WP_344658041.1">
    <property type="nucleotide sequence ID" value="NZ_BAAAQM010000017.1"/>
</dbReference>
<evidence type="ECO:0000313" key="3">
    <source>
        <dbReference type="Proteomes" id="UP001499854"/>
    </source>
</evidence>
<dbReference type="SUPFAM" id="SSF53271">
    <property type="entry name" value="PRTase-like"/>
    <property type="match status" value="1"/>
</dbReference>
<protein>
    <recommendedName>
        <fullName evidence="1">Phosphoribosyltransferase domain-containing protein</fullName>
    </recommendedName>
</protein>
<dbReference type="Pfam" id="PF00156">
    <property type="entry name" value="Pribosyltran"/>
    <property type="match status" value="1"/>
</dbReference>
<dbReference type="Gene3D" id="3.40.50.2020">
    <property type="match status" value="1"/>
</dbReference>
<dbReference type="InterPro" id="IPR029057">
    <property type="entry name" value="PRTase-like"/>
</dbReference>
<evidence type="ECO:0000259" key="1">
    <source>
        <dbReference type="Pfam" id="PF00156"/>
    </source>
</evidence>
<reference evidence="2 3" key="1">
    <citation type="journal article" date="2019" name="Int. J. Syst. Evol. Microbiol.">
        <title>The Global Catalogue of Microorganisms (GCM) 10K type strain sequencing project: providing services to taxonomists for standard genome sequencing and annotation.</title>
        <authorList>
            <consortium name="The Broad Institute Genomics Platform"/>
            <consortium name="The Broad Institute Genome Sequencing Center for Infectious Disease"/>
            <person name="Wu L."/>
            <person name="Ma J."/>
        </authorList>
    </citation>
    <scope>NUCLEOTIDE SEQUENCE [LARGE SCALE GENOMIC DNA]</scope>
    <source>
        <strain evidence="2 3">JCM 16013</strain>
    </source>
</reference>
<gene>
    <name evidence="2" type="ORF">GCM10009838_34440</name>
</gene>
<accession>A0ABN2RN99</accession>
<evidence type="ECO:0000313" key="2">
    <source>
        <dbReference type="EMBL" id="GAA1972042.1"/>
    </source>
</evidence>
<keyword evidence="3" id="KW-1185">Reference proteome</keyword>
<name>A0ABN2RN99_9ACTN</name>